<organism evidence="3 4">
    <name type="scientific">Methanosarcina barkeri MS</name>
    <dbReference type="NCBI Taxonomy" id="1434108"/>
    <lineage>
        <taxon>Archaea</taxon>
        <taxon>Methanobacteriati</taxon>
        <taxon>Methanobacteriota</taxon>
        <taxon>Stenosarchaea group</taxon>
        <taxon>Methanomicrobia</taxon>
        <taxon>Methanosarcinales</taxon>
        <taxon>Methanosarcinaceae</taxon>
        <taxon>Methanosarcina</taxon>
    </lineage>
</organism>
<keyword evidence="4" id="KW-1185">Reference proteome</keyword>
<evidence type="ECO:0000256" key="2">
    <source>
        <dbReference type="SAM" id="MobiDB-lite"/>
    </source>
</evidence>
<dbReference type="Proteomes" id="UP000033033">
    <property type="component" value="Chromosome"/>
</dbReference>
<evidence type="ECO:0000313" key="3">
    <source>
        <dbReference type="EMBL" id="AKB54177.1"/>
    </source>
</evidence>
<dbReference type="EMBL" id="CP009528">
    <property type="protein sequence ID" value="AKB54177.1"/>
    <property type="molecule type" value="Genomic_DNA"/>
</dbReference>
<dbReference type="GeneID" id="24844409"/>
<proteinExistence type="predicted"/>
<feature type="region of interest" description="Disordered" evidence="2">
    <location>
        <begin position="98"/>
        <end position="124"/>
    </location>
</feature>
<gene>
    <name evidence="3" type="ORF">MSBRM_1179</name>
</gene>
<protein>
    <submittedName>
        <fullName evidence="3">Uncharacterized protein</fullName>
    </submittedName>
</protein>
<sequence>MTVKTLKLISRFAIGLIILSIIPSGAFASENENLTNLTDLIYDPGSCPSCPADNISEENFTEVQADMLDSISKRIAELQNLYSEVSKVSNASDLQNVLSRKRQEKEDLENDERNIESDEMQTEPEEGHEFCHILLENITDENFTDVQAVILDSIQYMAEESETAQTRLVEAGESGKAEELNEKITEIRDLYAEVSEASTAAELKGVLLTYEQEKALDSIEKKIELLKARMNESENANDEQLNSRITELTALIEDLKGAESFDELEKIMHSARDTTV</sequence>
<keyword evidence="1" id="KW-0175">Coiled coil</keyword>
<name>A0A0E3QSB5_METBA</name>
<dbReference type="RefSeq" id="WP_048118795.1">
    <property type="nucleotide sequence ID" value="NZ_CP009528.1"/>
</dbReference>
<dbReference type="PATRIC" id="fig|1434108.4.peg.1456"/>
<accession>A0A0E3QSB5</accession>
<feature type="coiled-coil region" evidence="1">
    <location>
        <begin position="177"/>
        <end position="243"/>
    </location>
</feature>
<dbReference type="KEGG" id="mby:MSBRM_1179"/>
<feature type="compositionally biased region" description="Basic and acidic residues" evidence="2">
    <location>
        <begin position="101"/>
        <end position="116"/>
    </location>
</feature>
<evidence type="ECO:0000256" key="1">
    <source>
        <dbReference type="SAM" id="Coils"/>
    </source>
</evidence>
<reference evidence="3 4" key="1">
    <citation type="submission" date="2014-07" db="EMBL/GenBank/DDBJ databases">
        <title>Methanogenic archaea and the global carbon cycle.</title>
        <authorList>
            <person name="Henriksen J.R."/>
            <person name="Luke J."/>
            <person name="Reinhart S."/>
            <person name="Benedict M.N."/>
            <person name="Youngblut N.D."/>
            <person name="Metcalf M.E."/>
            <person name="Whitaker R.J."/>
            <person name="Metcalf W.W."/>
        </authorList>
    </citation>
    <scope>NUCLEOTIDE SEQUENCE [LARGE SCALE GENOMIC DNA]</scope>
    <source>
        <strain evidence="3 4">MS</strain>
    </source>
</reference>
<evidence type="ECO:0000313" key="4">
    <source>
        <dbReference type="Proteomes" id="UP000033033"/>
    </source>
</evidence>
<dbReference type="HOGENOM" id="CLU_881699_0_0_2"/>
<dbReference type="AlphaFoldDB" id="A0A0E3QSB5"/>